<comment type="caution">
    <text evidence="3">The sequence shown here is derived from an EMBL/GenBank/DDBJ whole genome shotgun (WGS) entry which is preliminary data.</text>
</comment>
<dbReference type="Gene3D" id="3.40.250.10">
    <property type="entry name" value="Rhodanese-like domain"/>
    <property type="match status" value="1"/>
</dbReference>
<evidence type="ECO:0000256" key="1">
    <source>
        <dbReference type="SAM" id="MobiDB-lite"/>
    </source>
</evidence>
<protein>
    <submittedName>
        <fullName evidence="3">Rhodanese-like domain-containing protein</fullName>
    </submittedName>
</protein>
<dbReference type="InterPro" id="IPR001763">
    <property type="entry name" value="Rhodanese-like_dom"/>
</dbReference>
<feature type="region of interest" description="Disordered" evidence="1">
    <location>
        <begin position="35"/>
        <end position="54"/>
    </location>
</feature>
<sequence length="182" mass="19641">MDNIQNKIEDASKKVADTVESATNKVEETILKAKDALPEVTPTPPGLKPQSSVSDLKARLEWGEPALTILDVRDRDTFNNGHIMGAMPMPLEELVDRAKTSLQPTRDIYVYGESDEQTAQAASQMRSAGFQCVSELKGGFPAWKAVGGPTEGVAESTNPPGPEGYNVLSEVKNEANKPKANM</sequence>
<dbReference type="InterPro" id="IPR050229">
    <property type="entry name" value="GlpE_sulfurtransferase"/>
</dbReference>
<evidence type="ECO:0000259" key="2">
    <source>
        <dbReference type="PROSITE" id="PS50206"/>
    </source>
</evidence>
<dbReference type="EMBL" id="JAMPKK010000002">
    <property type="protein sequence ID" value="MEP0863202.1"/>
    <property type="molecule type" value="Genomic_DNA"/>
</dbReference>
<dbReference type="Pfam" id="PF00581">
    <property type="entry name" value="Rhodanese"/>
    <property type="match status" value="1"/>
</dbReference>
<dbReference type="PANTHER" id="PTHR43031:SF1">
    <property type="entry name" value="PYRIDINE NUCLEOTIDE-DISULPHIDE OXIDOREDUCTASE"/>
    <property type="match status" value="1"/>
</dbReference>
<feature type="region of interest" description="Disordered" evidence="1">
    <location>
        <begin position="148"/>
        <end position="182"/>
    </location>
</feature>
<evidence type="ECO:0000313" key="3">
    <source>
        <dbReference type="EMBL" id="MEP0863202.1"/>
    </source>
</evidence>
<feature type="domain" description="Rhodanese" evidence="2">
    <location>
        <begin position="63"/>
        <end position="152"/>
    </location>
</feature>
<feature type="compositionally biased region" description="Basic and acidic residues" evidence="1">
    <location>
        <begin position="171"/>
        <end position="182"/>
    </location>
</feature>
<name>A0ABV0JIF2_9CYAN</name>
<dbReference type="CDD" id="cd00158">
    <property type="entry name" value="RHOD"/>
    <property type="match status" value="1"/>
</dbReference>
<gene>
    <name evidence="3" type="ORF">NDI37_01820</name>
</gene>
<dbReference type="SUPFAM" id="SSF52821">
    <property type="entry name" value="Rhodanese/Cell cycle control phosphatase"/>
    <property type="match status" value="1"/>
</dbReference>
<proteinExistence type="predicted"/>
<dbReference type="RefSeq" id="WP_190427905.1">
    <property type="nucleotide sequence ID" value="NZ_JAMPKK010000002.1"/>
</dbReference>
<reference evidence="3 4" key="1">
    <citation type="submission" date="2022-04" db="EMBL/GenBank/DDBJ databases">
        <title>Positive selection, recombination, and allopatry shape intraspecific diversity of widespread and dominant cyanobacteria.</title>
        <authorList>
            <person name="Wei J."/>
            <person name="Shu W."/>
            <person name="Hu C."/>
        </authorList>
    </citation>
    <scope>NUCLEOTIDE SEQUENCE [LARGE SCALE GENOMIC DNA]</scope>
    <source>
        <strain evidence="3 4">GB2-A5</strain>
    </source>
</reference>
<evidence type="ECO:0000313" key="4">
    <source>
        <dbReference type="Proteomes" id="UP001442494"/>
    </source>
</evidence>
<dbReference type="Proteomes" id="UP001442494">
    <property type="component" value="Unassembled WGS sequence"/>
</dbReference>
<organism evidence="3 4">
    <name type="scientific">Funiculus sociatus GB2-A5</name>
    <dbReference type="NCBI Taxonomy" id="2933946"/>
    <lineage>
        <taxon>Bacteria</taxon>
        <taxon>Bacillati</taxon>
        <taxon>Cyanobacteriota</taxon>
        <taxon>Cyanophyceae</taxon>
        <taxon>Coleofasciculales</taxon>
        <taxon>Coleofasciculaceae</taxon>
        <taxon>Funiculus</taxon>
    </lineage>
</organism>
<keyword evidence="4" id="KW-1185">Reference proteome</keyword>
<dbReference type="PANTHER" id="PTHR43031">
    <property type="entry name" value="FAD-DEPENDENT OXIDOREDUCTASE"/>
    <property type="match status" value="1"/>
</dbReference>
<dbReference type="PROSITE" id="PS50206">
    <property type="entry name" value="RHODANESE_3"/>
    <property type="match status" value="1"/>
</dbReference>
<accession>A0ABV0JIF2</accession>
<dbReference type="SMART" id="SM00450">
    <property type="entry name" value="RHOD"/>
    <property type="match status" value="1"/>
</dbReference>
<dbReference type="InterPro" id="IPR036873">
    <property type="entry name" value="Rhodanese-like_dom_sf"/>
</dbReference>